<dbReference type="RefSeq" id="WP_100200754.1">
    <property type="nucleotide sequence ID" value="NZ_PGGW01000011.1"/>
</dbReference>
<organism evidence="2 3">
    <name type="scientific">Streptomyces carminius</name>
    <dbReference type="NCBI Taxonomy" id="2665496"/>
    <lineage>
        <taxon>Bacteria</taxon>
        <taxon>Bacillati</taxon>
        <taxon>Actinomycetota</taxon>
        <taxon>Actinomycetes</taxon>
        <taxon>Kitasatosporales</taxon>
        <taxon>Streptomycetaceae</taxon>
        <taxon>Streptomyces</taxon>
    </lineage>
</organism>
<keyword evidence="1" id="KW-0812">Transmembrane</keyword>
<keyword evidence="3" id="KW-1185">Reference proteome</keyword>
<keyword evidence="1" id="KW-0472">Membrane</keyword>
<protein>
    <recommendedName>
        <fullName evidence="4">Integral membrane protein</fullName>
    </recommendedName>
</protein>
<dbReference type="AlphaFoldDB" id="A0A2M8M675"/>
<name>A0A2M8M675_9ACTN</name>
<evidence type="ECO:0000313" key="3">
    <source>
        <dbReference type="Proteomes" id="UP000230407"/>
    </source>
</evidence>
<gene>
    <name evidence="2" type="ORF">CUT44_04250</name>
</gene>
<accession>A0A2M8M675</accession>
<dbReference type="Proteomes" id="UP000230407">
    <property type="component" value="Unassembled WGS sequence"/>
</dbReference>
<dbReference type="EMBL" id="PGGW01000011">
    <property type="protein sequence ID" value="PJE99713.1"/>
    <property type="molecule type" value="Genomic_DNA"/>
</dbReference>
<evidence type="ECO:0000313" key="2">
    <source>
        <dbReference type="EMBL" id="PJE99713.1"/>
    </source>
</evidence>
<comment type="caution">
    <text evidence="2">The sequence shown here is derived from an EMBL/GenBank/DDBJ whole genome shotgun (WGS) entry which is preliminary data.</text>
</comment>
<reference evidence="2 3" key="1">
    <citation type="submission" date="2017-11" db="EMBL/GenBank/DDBJ databases">
        <title>Streptomyces carmine sp. nov., a novel actinomycete isolated from Sophora alopecuroides in Xinjiang, China.</title>
        <authorList>
            <person name="Wang Y."/>
            <person name="Luo X."/>
            <person name="Wan C."/>
            <person name="Zhang L."/>
        </authorList>
    </citation>
    <scope>NUCLEOTIDE SEQUENCE [LARGE SCALE GENOMIC DNA]</scope>
    <source>
        <strain evidence="2 3">TRM SA0054</strain>
    </source>
</reference>
<sequence>MTNRGKAAVGGVAAGLLLWWLTGSFLIAMAVVVGVPAIAYLTLDPSQRRRVRRISRKELGR</sequence>
<proteinExistence type="predicted"/>
<keyword evidence="1" id="KW-1133">Transmembrane helix</keyword>
<evidence type="ECO:0008006" key="4">
    <source>
        <dbReference type="Google" id="ProtNLM"/>
    </source>
</evidence>
<evidence type="ECO:0000256" key="1">
    <source>
        <dbReference type="SAM" id="Phobius"/>
    </source>
</evidence>
<feature type="transmembrane region" description="Helical" evidence="1">
    <location>
        <begin position="17"/>
        <end position="43"/>
    </location>
</feature>